<evidence type="ECO:0000313" key="5">
    <source>
        <dbReference type="Proteomes" id="UP000574390"/>
    </source>
</evidence>
<dbReference type="SUPFAM" id="SSF52799">
    <property type="entry name" value="(Phosphotyrosine protein) phosphatases II"/>
    <property type="match status" value="1"/>
</dbReference>
<dbReference type="InterPro" id="IPR000340">
    <property type="entry name" value="Dual-sp_phosphatase_cat-dom"/>
</dbReference>
<dbReference type="Proteomes" id="UP000574390">
    <property type="component" value="Unassembled WGS sequence"/>
</dbReference>
<organism evidence="4 5">
    <name type="scientific">Perkinsus olseni</name>
    <name type="common">Perkinsus atlanticus</name>
    <dbReference type="NCBI Taxonomy" id="32597"/>
    <lineage>
        <taxon>Eukaryota</taxon>
        <taxon>Sar</taxon>
        <taxon>Alveolata</taxon>
        <taxon>Perkinsozoa</taxon>
        <taxon>Perkinsea</taxon>
        <taxon>Perkinsida</taxon>
        <taxon>Perkinsidae</taxon>
        <taxon>Perkinsus</taxon>
    </lineage>
</organism>
<accession>A0A7J6TBW8</accession>
<keyword evidence="2" id="KW-0472">Membrane</keyword>
<feature type="region of interest" description="Disordered" evidence="1">
    <location>
        <begin position="406"/>
        <end position="437"/>
    </location>
</feature>
<proteinExistence type="predicted"/>
<dbReference type="SUPFAM" id="SSF52047">
    <property type="entry name" value="RNI-like"/>
    <property type="match status" value="1"/>
</dbReference>
<dbReference type="Gene3D" id="3.80.10.10">
    <property type="entry name" value="Ribonuclease Inhibitor"/>
    <property type="match status" value="1"/>
</dbReference>
<dbReference type="InterPro" id="IPR020422">
    <property type="entry name" value="TYR_PHOSPHATASE_DUAL_dom"/>
</dbReference>
<feature type="region of interest" description="Disordered" evidence="1">
    <location>
        <begin position="300"/>
        <end position="326"/>
    </location>
</feature>
<keyword evidence="2" id="KW-1133">Transmembrane helix</keyword>
<dbReference type="CDD" id="cd14527">
    <property type="entry name" value="DSP_bac"/>
    <property type="match status" value="1"/>
</dbReference>
<dbReference type="InterPro" id="IPR000387">
    <property type="entry name" value="Tyr_Pase_dom"/>
</dbReference>
<comment type="caution">
    <text evidence="4">The sequence shown here is derived from an EMBL/GenBank/DDBJ whole genome shotgun (WGS) entry which is preliminary data.</text>
</comment>
<evidence type="ECO:0000256" key="1">
    <source>
        <dbReference type="SAM" id="MobiDB-lite"/>
    </source>
</evidence>
<dbReference type="AlphaFoldDB" id="A0A7J6TBW8"/>
<dbReference type="InterPro" id="IPR032675">
    <property type="entry name" value="LRR_dom_sf"/>
</dbReference>
<feature type="region of interest" description="Disordered" evidence="1">
    <location>
        <begin position="541"/>
        <end position="560"/>
    </location>
</feature>
<dbReference type="PROSITE" id="PS50056">
    <property type="entry name" value="TYR_PHOSPHATASE_2"/>
    <property type="match status" value="1"/>
</dbReference>
<feature type="transmembrane region" description="Helical" evidence="2">
    <location>
        <begin position="68"/>
        <end position="94"/>
    </location>
</feature>
<feature type="transmembrane region" description="Helical" evidence="2">
    <location>
        <begin position="28"/>
        <end position="47"/>
    </location>
</feature>
<dbReference type="PANTHER" id="PTHR47216:SF4">
    <property type="entry name" value="OS01G0859400 PROTEIN"/>
    <property type="match status" value="1"/>
</dbReference>
<dbReference type="InterPro" id="IPR029021">
    <property type="entry name" value="Prot-tyrosine_phosphatase-like"/>
</dbReference>
<feature type="compositionally biased region" description="Polar residues" evidence="1">
    <location>
        <begin position="413"/>
        <end position="430"/>
    </location>
</feature>
<feature type="domain" description="Tyrosine specific protein phosphatases" evidence="3">
    <location>
        <begin position="162"/>
        <end position="219"/>
    </location>
</feature>
<dbReference type="Pfam" id="PF00782">
    <property type="entry name" value="DSPc"/>
    <property type="match status" value="1"/>
</dbReference>
<sequence length="822" mass="91176">MGGVWLRNASVAAIALYLSWRGWKHLSTWQLVTLLWVAAVHSTTAFLNATRLCPGFPGKSRTSGSLNFFRTVLLWPFFLFQWGYVSTAFLIHLLRAGGWNPAESCAEVASGLFVGDIMASAFDNEWDVVLDVTNEIPRLSSSPDYHCIPTWDGTAPTVKQLDEACDYIQPFLKKNKSGRILIHCAHGKGRSVTVMTAVLSGLGIEPDWRSAYSRVRAHRRQARLNGVMQQRLDDWETARRRKIAVVFVLLTGIELILGGKGRVSEAAVMDRLPRVFTFLLLMVLNMSELKRSADLEDIVSPRGSKRARSATESSTRGPLLDDASSDDGGLDGLMGLVFDDELAAGLDDSSGIGEDDEMPIEKDFTTVEDVIEPQVSWTSPPLLDRYTLCVVQDGGAELTVPMTWYRERDPGDTASSMKETPDSPHTTPSVLPQPVPEVPVNTPGKFDPRFIEVCDHDGRRSQYQHWLAHGCIWKSGLICTMDQERSDAEVSGVGVVVFSLAEINIFSLGEVHIVRMGYVLVVRDCMAQQLRAVTSAASAAAKRSAHPMPAAANEKEKSHQMRREWDKQVNKLGKQLMIAMGYRGLNRDNRLSEWCAWLGVKLTYIGLSNNSYSKLPGVVPTGAVGDIDLCGNGLEDGHLHVLASTLKPFNRLRVKVLRLSQNNITDGGLELLLSYPYLQALHLDRNKLTGGQQLFHFIVNAVAQLRETRHSQSDLEWRSLPPLWINLDGNYIQDSTELIRQLTGEPYGLVVCHPERTGCEPSALCRVYGERCDVHIECLGCQRPIEDIKYHENSAAPVEGEEATVIDMTPTEVADVVDLEDD</sequence>
<reference evidence="4 5" key="1">
    <citation type="submission" date="2020-04" db="EMBL/GenBank/DDBJ databases">
        <title>Perkinsus olseni comparative genomics.</title>
        <authorList>
            <person name="Bogema D.R."/>
        </authorList>
    </citation>
    <scope>NUCLEOTIDE SEQUENCE [LARGE SCALE GENOMIC DNA]</scope>
    <source>
        <strain evidence="4">ATCC PRA-205</strain>
    </source>
</reference>
<keyword evidence="2" id="KW-0812">Transmembrane</keyword>
<dbReference type="Gene3D" id="3.90.190.10">
    <property type="entry name" value="Protein tyrosine phosphatase superfamily"/>
    <property type="match status" value="1"/>
</dbReference>
<dbReference type="PANTHER" id="PTHR47216">
    <property type="match status" value="1"/>
</dbReference>
<name>A0A7J6TBW8_PEROL</name>
<gene>
    <name evidence="4" type="ORF">FOZ62_008525</name>
</gene>
<evidence type="ECO:0000256" key="2">
    <source>
        <dbReference type="SAM" id="Phobius"/>
    </source>
</evidence>
<dbReference type="EMBL" id="JABANM010008559">
    <property type="protein sequence ID" value="KAF4742401.1"/>
    <property type="molecule type" value="Genomic_DNA"/>
</dbReference>
<evidence type="ECO:0000259" key="3">
    <source>
        <dbReference type="PROSITE" id="PS50056"/>
    </source>
</evidence>
<evidence type="ECO:0000313" key="4">
    <source>
        <dbReference type="EMBL" id="KAF4742401.1"/>
    </source>
</evidence>
<dbReference type="SMART" id="SM00195">
    <property type="entry name" value="DSPc"/>
    <property type="match status" value="1"/>
</dbReference>
<protein>
    <recommendedName>
        <fullName evidence="3">Tyrosine specific protein phosphatases domain-containing protein</fullName>
    </recommendedName>
</protein>